<dbReference type="PANTHER" id="PTHR11089">
    <property type="entry name" value="GTP-BINDING PROTEIN-RELATED"/>
    <property type="match status" value="1"/>
</dbReference>
<dbReference type="OrthoDB" id="444945at2759"/>
<dbReference type="FunFam" id="3.40.50.300:FF:000559">
    <property type="entry name" value="Nuclear/nucleolar GTPase 2"/>
    <property type="match status" value="1"/>
</dbReference>
<evidence type="ECO:0000259" key="8">
    <source>
        <dbReference type="PROSITE" id="PS51721"/>
    </source>
</evidence>
<evidence type="ECO:0000256" key="3">
    <source>
        <dbReference type="ARBA" id="ARBA00023134"/>
    </source>
</evidence>
<dbReference type="EMBL" id="GL983809">
    <property type="protein sequence ID" value="EGR31865.1"/>
    <property type="molecule type" value="Genomic_DNA"/>
</dbReference>
<keyword evidence="7" id="KW-1133">Transmembrane helix</keyword>
<evidence type="ECO:0000256" key="2">
    <source>
        <dbReference type="ARBA" id="ARBA00022741"/>
    </source>
</evidence>
<dbReference type="InterPro" id="IPR030378">
    <property type="entry name" value="G_CP_dom"/>
</dbReference>
<dbReference type="SUPFAM" id="SSF52540">
    <property type="entry name" value="P-loop containing nucleoside triphosphate hydrolases"/>
    <property type="match status" value="1"/>
</dbReference>
<dbReference type="InParanoid" id="G0QSB8"/>
<keyword evidence="10" id="KW-1185">Reference proteome</keyword>
<dbReference type="Proteomes" id="UP000008983">
    <property type="component" value="Unassembled WGS sequence"/>
</dbReference>
<dbReference type="eggNOG" id="KOG2423">
    <property type="taxonomic scope" value="Eukaryota"/>
</dbReference>
<dbReference type="InterPro" id="IPR012971">
    <property type="entry name" value="NOG2_N_dom"/>
</dbReference>
<dbReference type="STRING" id="857967.G0QSB8"/>
<evidence type="ECO:0000313" key="9">
    <source>
        <dbReference type="EMBL" id="EGR31865.1"/>
    </source>
</evidence>
<evidence type="ECO:0000256" key="1">
    <source>
        <dbReference type="ARBA" id="ARBA00004604"/>
    </source>
</evidence>
<keyword evidence="2 5" id="KW-0547">Nucleotide-binding</keyword>
<dbReference type="Gene3D" id="3.40.50.300">
    <property type="entry name" value="P-loop containing nucleotide triphosphate hydrolases"/>
    <property type="match status" value="1"/>
</dbReference>
<dbReference type="GO" id="GO:0005730">
    <property type="term" value="C:nucleolus"/>
    <property type="evidence" value="ECO:0007669"/>
    <property type="project" value="UniProtKB-SubCell"/>
</dbReference>
<gene>
    <name evidence="9" type="ORF">IMG5_100140</name>
</gene>
<comment type="function">
    <text evidence="5">GTPase that associates with pre-60S ribosomal subunits in the nucleolus and is required for their nuclear export and maturation.</text>
</comment>
<evidence type="ECO:0000313" key="10">
    <source>
        <dbReference type="Proteomes" id="UP000008983"/>
    </source>
</evidence>
<dbReference type="InterPro" id="IPR006073">
    <property type="entry name" value="GTP-bd"/>
</dbReference>
<feature type="domain" description="CP-type G" evidence="8">
    <location>
        <begin position="215"/>
        <end position="376"/>
    </location>
</feature>
<evidence type="ECO:0000256" key="5">
    <source>
        <dbReference type="RuleBase" id="RU364023"/>
    </source>
</evidence>
<dbReference type="FunCoup" id="G0QSB8">
    <property type="interactions" value="154"/>
</dbReference>
<proteinExistence type="inferred from homology"/>
<sequence>MAKKAVTSKKAKHVEKLQNKWKQNKKKPSKSMNSDNPNRILPGKGDGKFSHLRSKNQIKRLNMYKDKPDMEAMHKQKTQPSRIAPDRKWFGPVRTIDQKSLEKFRVEMAQRSNDPRHLIVRKKKLPISLLTDANTDSKMNILDIEKYEDTFGPKARRKRVKTDNYTYEDMIEKVVEQEQKYDHSKDKDLHKQDMLDHRKECRDKRMEAGQSRRIWEELYKVLDASDVVVQILDSRDPMGTRSKHVEDHIKRTCHNKHLVFILNKCDLVPTWVTAKWLKYLNQFFPTLAYHASLNNPFGKGSLINLLRQFDNVHKDKKHISVGFIGYPNVGKSSVINSIKQKKVCKSAPIPGETRVWQYITLTKRIYLIDCPGVVYYHDGRNDIEVVLKGCIRAEKIDDPSYYIHAILKKADHVHIKRIYGIDKWDNDEHFLELLAQKKGKLKKVYFNLFIFIIIIYLIIKGGEPDIKTVSKIVLMDWQRGNIPFFNFPPDYIPDEEMKNQNNQKIGEEELINDKEIQQLNLQAEQKVAQETQNQKTAQKNGSQTQEKIYNMRMFQMKRTSIIMKMIYSFIYVQFFLIIFLFYHIYFINYYI</sequence>
<feature type="compositionally biased region" description="Basic residues" evidence="6">
    <location>
        <begin position="1"/>
        <end position="13"/>
    </location>
</feature>
<keyword evidence="7" id="KW-0812">Transmembrane</keyword>
<keyword evidence="4 5" id="KW-0539">Nucleus</keyword>
<dbReference type="GO" id="GO:0005525">
    <property type="term" value="F:GTP binding"/>
    <property type="evidence" value="ECO:0007669"/>
    <property type="project" value="UniProtKB-KW"/>
</dbReference>
<dbReference type="Pfam" id="PF08153">
    <property type="entry name" value="NGP1NT"/>
    <property type="match status" value="1"/>
</dbReference>
<reference evidence="9 10" key="1">
    <citation type="submission" date="2011-07" db="EMBL/GenBank/DDBJ databases">
        <authorList>
            <person name="Coyne R."/>
            <person name="Brami D."/>
            <person name="Johnson J."/>
            <person name="Hostetler J."/>
            <person name="Hannick L."/>
            <person name="Clark T."/>
            <person name="Cassidy-Hanley D."/>
            <person name="Inman J."/>
        </authorList>
    </citation>
    <scope>NUCLEOTIDE SEQUENCE [LARGE SCALE GENOMIC DNA]</scope>
    <source>
        <strain evidence="9 10">G5</strain>
    </source>
</reference>
<dbReference type="InterPro" id="IPR023179">
    <property type="entry name" value="GTP-bd_ortho_bundle_sf"/>
</dbReference>
<name>G0QSB8_ICHMU</name>
<dbReference type="OMA" id="RTQGFNH"/>
<dbReference type="CDD" id="cd01858">
    <property type="entry name" value="NGP_1"/>
    <property type="match status" value="1"/>
</dbReference>
<evidence type="ECO:0000256" key="6">
    <source>
        <dbReference type="SAM" id="MobiDB-lite"/>
    </source>
</evidence>
<keyword evidence="7" id="KW-0472">Membrane</keyword>
<dbReference type="PANTHER" id="PTHR11089:SF9">
    <property type="entry name" value="NUCLEOLAR GTP-BINDING PROTEIN 2"/>
    <property type="match status" value="1"/>
</dbReference>
<dbReference type="RefSeq" id="XP_004035351.1">
    <property type="nucleotide sequence ID" value="XM_004035303.1"/>
</dbReference>
<keyword evidence="3 5" id="KW-0342">GTP-binding</keyword>
<comment type="similarity">
    <text evidence="5">Belongs to the TRAFAC class YlqF/YawG GTPase family. NOG2 subfamily.</text>
</comment>
<dbReference type="InterPro" id="IPR024929">
    <property type="entry name" value="GNL2_CP_dom"/>
</dbReference>
<feature type="region of interest" description="Disordered" evidence="6">
    <location>
        <begin position="1"/>
        <end position="55"/>
    </location>
</feature>
<dbReference type="Gene3D" id="1.10.1580.10">
    <property type="match status" value="1"/>
</dbReference>
<evidence type="ECO:0000256" key="4">
    <source>
        <dbReference type="ARBA" id="ARBA00023242"/>
    </source>
</evidence>
<accession>G0QSB8</accession>
<evidence type="ECO:0000256" key="7">
    <source>
        <dbReference type="SAM" id="Phobius"/>
    </source>
</evidence>
<comment type="subcellular location">
    <subcellularLocation>
        <location evidence="1 5">Nucleus</location>
        <location evidence="1 5">Nucleolus</location>
    </subcellularLocation>
</comment>
<dbReference type="InterPro" id="IPR027417">
    <property type="entry name" value="P-loop_NTPase"/>
</dbReference>
<protein>
    <recommendedName>
        <fullName evidence="5">Nucleolar GTP-binding protein 2</fullName>
    </recommendedName>
</protein>
<dbReference type="InterPro" id="IPR050755">
    <property type="entry name" value="TRAFAC_YlqF/YawG_RiboMat"/>
</dbReference>
<dbReference type="GeneID" id="14908022"/>
<organism evidence="9 10">
    <name type="scientific">Ichthyophthirius multifiliis</name>
    <name type="common">White spot disease agent</name>
    <name type="synonym">Ich</name>
    <dbReference type="NCBI Taxonomy" id="5932"/>
    <lineage>
        <taxon>Eukaryota</taxon>
        <taxon>Sar</taxon>
        <taxon>Alveolata</taxon>
        <taxon>Ciliophora</taxon>
        <taxon>Intramacronucleata</taxon>
        <taxon>Oligohymenophorea</taxon>
        <taxon>Hymenostomatida</taxon>
        <taxon>Ophryoglenina</taxon>
        <taxon>Ichthyophthirius</taxon>
    </lineage>
</organism>
<dbReference type="PROSITE" id="PS51721">
    <property type="entry name" value="G_CP"/>
    <property type="match status" value="1"/>
</dbReference>
<feature type="transmembrane region" description="Helical" evidence="7">
    <location>
        <begin position="561"/>
        <end position="585"/>
    </location>
</feature>
<feature type="transmembrane region" description="Helical" evidence="7">
    <location>
        <begin position="444"/>
        <end position="462"/>
    </location>
</feature>
<dbReference type="CDD" id="cd00882">
    <property type="entry name" value="Ras_like_GTPase"/>
    <property type="match status" value="1"/>
</dbReference>
<dbReference type="AlphaFoldDB" id="G0QSB8"/>
<dbReference type="Pfam" id="PF01926">
    <property type="entry name" value="MMR_HSR1"/>
    <property type="match status" value="1"/>
</dbReference>